<sequence length="79" mass="8442">SATVSTTLSASLPFIVGHVPLREHQASTSQPMLQQLAALPSYSECAPPSAVIPASSNQSHDLAIRTAEEDEDEEHQTKM</sequence>
<feature type="region of interest" description="Disordered" evidence="1">
    <location>
        <begin position="51"/>
        <end position="79"/>
    </location>
</feature>
<accession>A0AAN5I378</accession>
<evidence type="ECO:0000313" key="3">
    <source>
        <dbReference type="Proteomes" id="UP001328107"/>
    </source>
</evidence>
<dbReference type="Proteomes" id="UP001328107">
    <property type="component" value="Unassembled WGS sequence"/>
</dbReference>
<feature type="non-terminal residue" evidence="2">
    <location>
        <position position="1"/>
    </location>
</feature>
<protein>
    <submittedName>
        <fullName evidence="2">Uncharacterized protein</fullName>
    </submittedName>
</protein>
<dbReference type="EMBL" id="BTRK01000004">
    <property type="protein sequence ID" value="GMR49321.1"/>
    <property type="molecule type" value="Genomic_DNA"/>
</dbReference>
<proteinExistence type="predicted"/>
<feature type="compositionally biased region" description="Acidic residues" evidence="1">
    <location>
        <begin position="68"/>
        <end position="79"/>
    </location>
</feature>
<name>A0AAN5I378_9BILA</name>
<gene>
    <name evidence="2" type="ORF">PMAYCL1PPCAC_19516</name>
</gene>
<evidence type="ECO:0000256" key="1">
    <source>
        <dbReference type="SAM" id="MobiDB-lite"/>
    </source>
</evidence>
<organism evidence="2 3">
    <name type="scientific">Pristionchus mayeri</name>
    <dbReference type="NCBI Taxonomy" id="1317129"/>
    <lineage>
        <taxon>Eukaryota</taxon>
        <taxon>Metazoa</taxon>
        <taxon>Ecdysozoa</taxon>
        <taxon>Nematoda</taxon>
        <taxon>Chromadorea</taxon>
        <taxon>Rhabditida</taxon>
        <taxon>Rhabditina</taxon>
        <taxon>Diplogasteromorpha</taxon>
        <taxon>Diplogasteroidea</taxon>
        <taxon>Neodiplogasteridae</taxon>
        <taxon>Pristionchus</taxon>
    </lineage>
</organism>
<evidence type="ECO:0000313" key="2">
    <source>
        <dbReference type="EMBL" id="GMR49321.1"/>
    </source>
</evidence>
<dbReference type="AlphaFoldDB" id="A0AAN5I378"/>
<keyword evidence="3" id="KW-1185">Reference proteome</keyword>
<comment type="caution">
    <text evidence="2">The sequence shown here is derived from an EMBL/GenBank/DDBJ whole genome shotgun (WGS) entry which is preliminary data.</text>
</comment>
<reference evidence="3" key="1">
    <citation type="submission" date="2022-10" db="EMBL/GenBank/DDBJ databases">
        <title>Genome assembly of Pristionchus species.</title>
        <authorList>
            <person name="Yoshida K."/>
            <person name="Sommer R.J."/>
        </authorList>
    </citation>
    <scope>NUCLEOTIDE SEQUENCE [LARGE SCALE GENOMIC DNA]</scope>
    <source>
        <strain evidence="3">RS5460</strain>
    </source>
</reference>